<reference evidence="14" key="2">
    <citation type="submission" date="2015-01" db="EMBL/GenBank/DDBJ databases">
        <authorList>
            <person name="Xiang T."/>
            <person name="Song Y."/>
            <person name="Huang L."/>
            <person name="Wang B."/>
            <person name="Wu P."/>
        </authorList>
    </citation>
    <scope>NUCLEOTIDE SEQUENCE [LARGE SCALE GENOMIC DNA]</scope>
    <source>
        <strain evidence="14">V1</strain>
    </source>
</reference>
<sequence length="360" mass="39759">MNMKTTDNITEDTVVSETPVNEFNQLVKPVSLWGDAWRRLKKNKMALTGLCVVGFYLLISLLAPVLPIYSYSDQTIVHQNLPPSFSSAGETLLRVRHAEMFRQAKAEGRAELSAKQTEELAALQNEIKTDTVHNRRYILGTDALGRDVLARVVYGGRISIMIGLVGTITSLFIGVFVGSVSGYFGGWIDNLLMRFVDIMYGLPYMLVVIIMMAILGQNMIILFVAIALVSWLTIARVVRGQVISLKNAEFIEAARSMGASTPRIIFKHVLPNTLGIIIVYSTLSIPGFIMNESFLSFLGLGISAPRASWGSLVSEGVNVITLYPWQLLVPAITMTVFLFAMNFLGDGLRDAFDPQSKNRV</sequence>
<name>A0A0B7GPW9_TREPH</name>
<reference evidence="15 17" key="3">
    <citation type="submission" date="2019-08" db="EMBL/GenBank/DDBJ databases">
        <authorList>
            <person name="Kuhnert P."/>
        </authorList>
    </citation>
    <scope>NUCLEOTIDE SEQUENCE [LARGE SCALE GENOMIC DNA]</scope>
    <source>
        <strain evidence="15 17">B36.5</strain>
    </source>
</reference>
<dbReference type="GO" id="GO:0015833">
    <property type="term" value="P:peptide transport"/>
    <property type="evidence" value="ECO:0007669"/>
    <property type="project" value="UniProtKB-KW"/>
</dbReference>
<evidence type="ECO:0000256" key="2">
    <source>
        <dbReference type="ARBA" id="ARBA00022448"/>
    </source>
</evidence>
<dbReference type="GO" id="GO:0055085">
    <property type="term" value="P:transmembrane transport"/>
    <property type="evidence" value="ECO:0007669"/>
    <property type="project" value="InterPro"/>
</dbReference>
<evidence type="ECO:0000256" key="7">
    <source>
        <dbReference type="ARBA" id="ARBA00022927"/>
    </source>
</evidence>
<feature type="transmembrane region" description="Helical" evidence="12">
    <location>
        <begin position="158"/>
        <end position="184"/>
    </location>
</feature>
<dbReference type="GO" id="GO:0015031">
    <property type="term" value="P:protein transport"/>
    <property type="evidence" value="ECO:0007669"/>
    <property type="project" value="UniProtKB-KW"/>
</dbReference>
<dbReference type="PANTHER" id="PTHR43386:SF2">
    <property type="entry name" value="OLIGOPEPTIDE TRANSPORT SYSTEM PERMEASE PROTEIN OPPC"/>
    <property type="match status" value="1"/>
</dbReference>
<evidence type="ECO:0000256" key="10">
    <source>
        <dbReference type="ARBA" id="ARBA00024202"/>
    </source>
</evidence>
<keyword evidence="3" id="KW-1003">Cell membrane</keyword>
<dbReference type="OrthoDB" id="9783218at2"/>
<dbReference type="InterPro" id="IPR050366">
    <property type="entry name" value="BP-dependent_transpt_permease"/>
</dbReference>
<gene>
    <name evidence="15" type="ORF">FUT82_11295</name>
    <name evidence="14" type="ORF">TPHV1_10287</name>
</gene>
<keyword evidence="9 12" id="KW-0472">Membrane</keyword>
<evidence type="ECO:0000259" key="13">
    <source>
        <dbReference type="PROSITE" id="PS50928"/>
    </source>
</evidence>
<keyword evidence="6" id="KW-0571">Peptide transport</keyword>
<keyword evidence="8 12" id="KW-1133">Transmembrane helix</keyword>
<evidence type="ECO:0000313" key="15">
    <source>
        <dbReference type="EMBL" id="QEJ98522.1"/>
    </source>
</evidence>
<protein>
    <recommendedName>
        <fullName evidence="11">Oligopeptide transport system permease protein OppC</fullName>
    </recommendedName>
</protein>
<keyword evidence="4" id="KW-0997">Cell inner membrane</keyword>
<evidence type="ECO:0000256" key="12">
    <source>
        <dbReference type="RuleBase" id="RU363032"/>
    </source>
</evidence>
<dbReference type="InterPro" id="IPR000515">
    <property type="entry name" value="MetI-like"/>
</dbReference>
<keyword evidence="2 12" id="KW-0813">Transport</keyword>
<dbReference type="InterPro" id="IPR035906">
    <property type="entry name" value="MetI-like_sf"/>
</dbReference>
<proteinExistence type="inferred from homology"/>
<keyword evidence="16" id="KW-1185">Reference proteome</keyword>
<dbReference type="EMBL" id="CDNC01000001">
    <property type="protein sequence ID" value="CEM60619.1"/>
    <property type="molecule type" value="Genomic_DNA"/>
</dbReference>
<feature type="transmembrane region" description="Helical" evidence="12">
    <location>
        <begin position="269"/>
        <end position="289"/>
    </location>
</feature>
<dbReference type="SUPFAM" id="SSF161098">
    <property type="entry name" value="MetI-like"/>
    <property type="match status" value="1"/>
</dbReference>
<evidence type="ECO:0000313" key="16">
    <source>
        <dbReference type="Proteomes" id="UP000042527"/>
    </source>
</evidence>
<feature type="transmembrane region" description="Helical" evidence="12">
    <location>
        <begin position="47"/>
        <end position="69"/>
    </location>
</feature>
<comment type="subcellular location">
    <subcellularLocation>
        <location evidence="1">Cell inner membrane</location>
        <topology evidence="1">Multi-pass membrane protein</topology>
    </subcellularLocation>
    <subcellularLocation>
        <location evidence="12">Cell membrane</location>
        <topology evidence="12">Multi-pass membrane protein</topology>
    </subcellularLocation>
</comment>
<keyword evidence="7" id="KW-0653">Protein transport</keyword>
<dbReference type="PROSITE" id="PS50928">
    <property type="entry name" value="ABC_TM1"/>
    <property type="match status" value="1"/>
</dbReference>
<evidence type="ECO:0000256" key="1">
    <source>
        <dbReference type="ARBA" id="ARBA00004429"/>
    </source>
</evidence>
<evidence type="ECO:0000256" key="8">
    <source>
        <dbReference type="ARBA" id="ARBA00022989"/>
    </source>
</evidence>
<organism evidence="14 16">
    <name type="scientific">Treponema phagedenis</name>
    <dbReference type="NCBI Taxonomy" id="162"/>
    <lineage>
        <taxon>Bacteria</taxon>
        <taxon>Pseudomonadati</taxon>
        <taxon>Spirochaetota</taxon>
        <taxon>Spirochaetia</taxon>
        <taxon>Spirochaetales</taxon>
        <taxon>Treponemataceae</taxon>
        <taxon>Treponema</taxon>
    </lineage>
</organism>
<evidence type="ECO:0000256" key="3">
    <source>
        <dbReference type="ARBA" id="ARBA00022475"/>
    </source>
</evidence>
<evidence type="ECO:0000256" key="6">
    <source>
        <dbReference type="ARBA" id="ARBA00022856"/>
    </source>
</evidence>
<dbReference type="EMBL" id="CP042817">
    <property type="protein sequence ID" value="QEJ98522.1"/>
    <property type="molecule type" value="Genomic_DNA"/>
</dbReference>
<dbReference type="Proteomes" id="UP000323594">
    <property type="component" value="Chromosome"/>
</dbReference>
<dbReference type="InterPro" id="IPR025966">
    <property type="entry name" value="OppC_N"/>
</dbReference>
<dbReference type="CDD" id="cd06261">
    <property type="entry name" value="TM_PBP2"/>
    <property type="match status" value="1"/>
</dbReference>
<feature type="transmembrane region" description="Helical" evidence="12">
    <location>
        <begin position="191"/>
        <end position="214"/>
    </location>
</feature>
<dbReference type="Pfam" id="PF12911">
    <property type="entry name" value="OppC_N"/>
    <property type="match status" value="1"/>
</dbReference>
<keyword evidence="5 12" id="KW-0812">Transmembrane</keyword>
<feature type="domain" description="ABC transmembrane type-1" evidence="13">
    <location>
        <begin position="156"/>
        <end position="345"/>
    </location>
</feature>
<dbReference type="Pfam" id="PF00528">
    <property type="entry name" value="BPD_transp_1"/>
    <property type="match status" value="1"/>
</dbReference>
<dbReference type="PANTHER" id="PTHR43386">
    <property type="entry name" value="OLIGOPEPTIDE TRANSPORT SYSTEM PERMEASE PROTEIN APPC"/>
    <property type="match status" value="1"/>
</dbReference>
<accession>A0A0B7GPW9</accession>
<dbReference type="RefSeq" id="WP_024752007.1">
    <property type="nucleotide sequence ID" value="NZ_CDNC01000001.1"/>
</dbReference>
<evidence type="ECO:0000313" key="14">
    <source>
        <dbReference type="EMBL" id="CEM60619.1"/>
    </source>
</evidence>
<dbReference type="Proteomes" id="UP000042527">
    <property type="component" value="Unassembled WGS sequence"/>
</dbReference>
<dbReference type="AlphaFoldDB" id="A0A0B7GPW9"/>
<reference evidence="16" key="1">
    <citation type="submission" date="2015-01" db="EMBL/GenBank/DDBJ databases">
        <authorList>
            <person name="Manzoor Shahid"/>
            <person name="Zubair Saima"/>
        </authorList>
    </citation>
    <scope>NUCLEOTIDE SEQUENCE [LARGE SCALE GENOMIC DNA]</scope>
    <source>
        <strain evidence="16">V1</strain>
    </source>
</reference>
<evidence type="ECO:0000256" key="4">
    <source>
        <dbReference type="ARBA" id="ARBA00022519"/>
    </source>
</evidence>
<dbReference type="GeneID" id="57753764"/>
<feature type="transmembrane region" description="Helical" evidence="12">
    <location>
        <begin position="323"/>
        <end position="344"/>
    </location>
</feature>
<feature type="transmembrane region" description="Helical" evidence="12">
    <location>
        <begin position="220"/>
        <end position="238"/>
    </location>
</feature>
<dbReference type="Gene3D" id="1.10.3720.10">
    <property type="entry name" value="MetI-like"/>
    <property type="match status" value="1"/>
</dbReference>
<evidence type="ECO:0000256" key="11">
    <source>
        <dbReference type="ARBA" id="ARBA00072251"/>
    </source>
</evidence>
<evidence type="ECO:0000313" key="17">
    <source>
        <dbReference type="Proteomes" id="UP000323594"/>
    </source>
</evidence>
<comment type="similarity">
    <text evidence="10">Belongs to the binding-protein-dependent transport system permease family. OppBC subfamily.</text>
</comment>
<evidence type="ECO:0000256" key="9">
    <source>
        <dbReference type="ARBA" id="ARBA00023136"/>
    </source>
</evidence>
<evidence type="ECO:0000256" key="5">
    <source>
        <dbReference type="ARBA" id="ARBA00022692"/>
    </source>
</evidence>
<dbReference type="GO" id="GO:0005886">
    <property type="term" value="C:plasma membrane"/>
    <property type="evidence" value="ECO:0007669"/>
    <property type="project" value="UniProtKB-SubCell"/>
</dbReference>